<feature type="transmembrane region" description="Helical" evidence="1">
    <location>
        <begin position="182"/>
        <end position="200"/>
    </location>
</feature>
<name>A0A5C3KG39_COPMA</name>
<dbReference type="OrthoDB" id="3354175at2759"/>
<feature type="transmembrane region" description="Helical" evidence="1">
    <location>
        <begin position="229"/>
        <end position="250"/>
    </location>
</feature>
<dbReference type="EMBL" id="ML210372">
    <property type="protein sequence ID" value="TFK18884.1"/>
    <property type="molecule type" value="Genomic_DNA"/>
</dbReference>
<accession>A0A5C3KG39</accession>
<keyword evidence="1" id="KW-0472">Membrane</keyword>
<keyword evidence="1" id="KW-0812">Transmembrane</keyword>
<sequence>MPTVTTGRGATFGSAQKSEMEQVYHLISVLIGSIAYGIYLPLFMLGVPIIVKRMTRSSSPTFLVGSVLIFVFATIYIIIAIYRLVFAYGKQITKPELPIVYYYQTRSQWDGFTQSFMMNVGTWTADVMVIYRCYLIWNYSYLVILLPCSLLCLSICVGIYTMTFTLNPSLITIAQVTPFYSILFPLNVSKYALSTGLIAYRIHRQHRENRAIGLQAYGDNIALVRVTRVVIESAALYLLQQITLLFLYFFKHPAQVLFFDTLLPTIGIVFLLMVLRTQSKQAPGGIRSQSIILPTLTSASGTGPRELTVLSSHKSASVVSM</sequence>
<evidence type="ECO:0000313" key="2">
    <source>
        <dbReference type="EMBL" id="TFK18884.1"/>
    </source>
</evidence>
<feature type="transmembrane region" description="Helical" evidence="1">
    <location>
        <begin position="256"/>
        <end position="275"/>
    </location>
</feature>
<dbReference type="AlphaFoldDB" id="A0A5C3KG39"/>
<reference evidence="2 3" key="1">
    <citation type="journal article" date="2019" name="Nat. Ecol. Evol.">
        <title>Megaphylogeny resolves global patterns of mushroom evolution.</title>
        <authorList>
            <person name="Varga T."/>
            <person name="Krizsan K."/>
            <person name="Foldi C."/>
            <person name="Dima B."/>
            <person name="Sanchez-Garcia M."/>
            <person name="Sanchez-Ramirez S."/>
            <person name="Szollosi G.J."/>
            <person name="Szarkandi J.G."/>
            <person name="Papp V."/>
            <person name="Albert L."/>
            <person name="Andreopoulos W."/>
            <person name="Angelini C."/>
            <person name="Antonin V."/>
            <person name="Barry K.W."/>
            <person name="Bougher N.L."/>
            <person name="Buchanan P."/>
            <person name="Buyck B."/>
            <person name="Bense V."/>
            <person name="Catcheside P."/>
            <person name="Chovatia M."/>
            <person name="Cooper J."/>
            <person name="Damon W."/>
            <person name="Desjardin D."/>
            <person name="Finy P."/>
            <person name="Geml J."/>
            <person name="Haridas S."/>
            <person name="Hughes K."/>
            <person name="Justo A."/>
            <person name="Karasinski D."/>
            <person name="Kautmanova I."/>
            <person name="Kiss B."/>
            <person name="Kocsube S."/>
            <person name="Kotiranta H."/>
            <person name="LaButti K.M."/>
            <person name="Lechner B.E."/>
            <person name="Liimatainen K."/>
            <person name="Lipzen A."/>
            <person name="Lukacs Z."/>
            <person name="Mihaltcheva S."/>
            <person name="Morgado L.N."/>
            <person name="Niskanen T."/>
            <person name="Noordeloos M.E."/>
            <person name="Ohm R.A."/>
            <person name="Ortiz-Santana B."/>
            <person name="Ovrebo C."/>
            <person name="Racz N."/>
            <person name="Riley R."/>
            <person name="Savchenko A."/>
            <person name="Shiryaev A."/>
            <person name="Soop K."/>
            <person name="Spirin V."/>
            <person name="Szebenyi C."/>
            <person name="Tomsovsky M."/>
            <person name="Tulloss R.E."/>
            <person name="Uehling J."/>
            <person name="Grigoriev I.V."/>
            <person name="Vagvolgyi C."/>
            <person name="Papp T."/>
            <person name="Martin F.M."/>
            <person name="Miettinen O."/>
            <person name="Hibbett D.S."/>
            <person name="Nagy L.G."/>
        </authorList>
    </citation>
    <scope>NUCLEOTIDE SEQUENCE [LARGE SCALE GENOMIC DNA]</scope>
    <source>
        <strain evidence="2 3">CBS 121175</strain>
    </source>
</reference>
<proteinExistence type="predicted"/>
<keyword evidence="3" id="KW-1185">Reference proteome</keyword>
<feature type="transmembrane region" description="Helical" evidence="1">
    <location>
        <begin position="23"/>
        <end position="50"/>
    </location>
</feature>
<gene>
    <name evidence="2" type="ORF">FA15DRAFT_760398</name>
</gene>
<evidence type="ECO:0000313" key="3">
    <source>
        <dbReference type="Proteomes" id="UP000307440"/>
    </source>
</evidence>
<keyword evidence="1" id="KW-1133">Transmembrane helix</keyword>
<evidence type="ECO:0000256" key="1">
    <source>
        <dbReference type="SAM" id="Phobius"/>
    </source>
</evidence>
<dbReference type="Proteomes" id="UP000307440">
    <property type="component" value="Unassembled WGS sequence"/>
</dbReference>
<protein>
    <submittedName>
        <fullName evidence="2">Uncharacterized protein</fullName>
    </submittedName>
</protein>
<feature type="transmembrane region" description="Helical" evidence="1">
    <location>
        <begin position="62"/>
        <end position="85"/>
    </location>
</feature>
<feature type="transmembrane region" description="Helical" evidence="1">
    <location>
        <begin position="141"/>
        <end position="162"/>
    </location>
</feature>
<organism evidence="2 3">
    <name type="scientific">Coprinopsis marcescibilis</name>
    <name type="common">Agaric fungus</name>
    <name type="synonym">Psathyrella marcescibilis</name>
    <dbReference type="NCBI Taxonomy" id="230819"/>
    <lineage>
        <taxon>Eukaryota</taxon>
        <taxon>Fungi</taxon>
        <taxon>Dikarya</taxon>
        <taxon>Basidiomycota</taxon>
        <taxon>Agaricomycotina</taxon>
        <taxon>Agaricomycetes</taxon>
        <taxon>Agaricomycetidae</taxon>
        <taxon>Agaricales</taxon>
        <taxon>Agaricineae</taxon>
        <taxon>Psathyrellaceae</taxon>
        <taxon>Coprinopsis</taxon>
    </lineage>
</organism>